<dbReference type="InterPro" id="IPR032284">
    <property type="entry name" value="RecQ_Zn-bd"/>
</dbReference>
<evidence type="ECO:0000256" key="8">
    <source>
        <dbReference type="ARBA" id="ARBA00023235"/>
    </source>
</evidence>
<keyword evidence="2" id="KW-0479">Metal-binding</keyword>
<dbReference type="GO" id="GO:0006310">
    <property type="term" value="P:DNA recombination"/>
    <property type="evidence" value="ECO:0007669"/>
    <property type="project" value="InterPro"/>
</dbReference>
<dbReference type="EMBL" id="FNGV01000001">
    <property type="protein sequence ID" value="SDL34016.1"/>
    <property type="molecule type" value="Genomic_DNA"/>
</dbReference>
<evidence type="ECO:0000313" key="16">
    <source>
        <dbReference type="Proteomes" id="UP000199440"/>
    </source>
</evidence>
<evidence type="ECO:0000256" key="4">
    <source>
        <dbReference type="ARBA" id="ARBA00022801"/>
    </source>
</evidence>
<dbReference type="InterPro" id="IPR014001">
    <property type="entry name" value="Helicase_ATP-bd"/>
</dbReference>
<dbReference type="PROSITE" id="PS51194">
    <property type="entry name" value="HELICASE_CTER"/>
    <property type="match status" value="1"/>
</dbReference>
<dbReference type="Gene3D" id="3.40.50.300">
    <property type="entry name" value="P-loop containing nucleotide triphosphate hydrolases"/>
    <property type="match status" value="2"/>
</dbReference>
<protein>
    <recommendedName>
        <fullName evidence="11">ATP-dependent DNA helicase RecQ</fullName>
        <ecNumber evidence="10">5.6.2.4</ecNumber>
    </recommendedName>
    <alternativeName>
        <fullName evidence="12">DNA 3'-5' helicase RecQ</fullName>
    </alternativeName>
</protein>
<dbReference type="Pfam" id="PF00271">
    <property type="entry name" value="Helicase_C"/>
    <property type="match status" value="1"/>
</dbReference>
<gene>
    <name evidence="15" type="ORF">SAMN04488514_101457</name>
</gene>
<evidence type="ECO:0000259" key="13">
    <source>
        <dbReference type="PROSITE" id="PS51192"/>
    </source>
</evidence>
<evidence type="ECO:0000256" key="10">
    <source>
        <dbReference type="ARBA" id="ARBA00034808"/>
    </source>
</evidence>
<dbReference type="PROSITE" id="PS51192">
    <property type="entry name" value="HELICASE_ATP_BIND_1"/>
    <property type="match status" value="1"/>
</dbReference>
<comment type="catalytic activity">
    <reaction evidence="9">
        <text>Couples ATP hydrolysis with the unwinding of duplex DNA by translocating in the 3'-5' direction.</text>
        <dbReference type="EC" id="5.6.2.4"/>
    </reaction>
</comment>
<feature type="domain" description="Helicase ATP-binding" evidence="13">
    <location>
        <begin position="26"/>
        <end position="194"/>
    </location>
</feature>
<evidence type="ECO:0000256" key="6">
    <source>
        <dbReference type="ARBA" id="ARBA00022840"/>
    </source>
</evidence>
<dbReference type="InterPro" id="IPR001650">
    <property type="entry name" value="Helicase_C-like"/>
</dbReference>
<evidence type="ECO:0000256" key="2">
    <source>
        <dbReference type="ARBA" id="ARBA00022723"/>
    </source>
</evidence>
<evidence type="ECO:0000256" key="11">
    <source>
        <dbReference type="ARBA" id="ARBA00044535"/>
    </source>
</evidence>
<keyword evidence="16" id="KW-1185">Reference proteome</keyword>
<dbReference type="GO" id="GO:0043590">
    <property type="term" value="C:bacterial nucleoid"/>
    <property type="evidence" value="ECO:0007669"/>
    <property type="project" value="TreeGrafter"/>
</dbReference>
<feature type="domain" description="Helicase C-terminal" evidence="14">
    <location>
        <begin position="218"/>
        <end position="364"/>
    </location>
</feature>
<evidence type="ECO:0000256" key="1">
    <source>
        <dbReference type="ARBA" id="ARBA00005446"/>
    </source>
</evidence>
<dbReference type="SMART" id="SM00490">
    <property type="entry name" value="HELICc"/>
    <property type="match status" value="1"/>
</dbReference>
<dbReference type="PANTHER" id="PTHR13710">
    <property type="entry name" value="DNA HELICASE RECQ FAMILY MEMBER"/>
    <property type="match status" value="1"/>
</dbReference>
<evidence type="ECO:0000256" key="12">
    <source>
        <dbReference type="ARBA" id="ARBA00044550"/>
    </source>
</evidence>
<dbReference type="InterPro" id="IPR011545">
    <property type="entry name" value="DEAD/DEAH_box_helicase_dom"/>
</dbReference>
<dbReference type="GO" id="GO:0043138">
    <property type="term" value="F:3'-5' DNA helicase activity"/>
    <property type="evidence" value="ECO:0007669"/>
    <property type="project" value="UniProtKB-EC"/>
</dbReference>
<dbReference type="OrthoDB" id="9763310at2"/>
<dbReference type="SMART" id="SM00487">
    <property type="entry name" value="DEXDc"/>
    <property type="match status" value="1"/>
</dbReference>
<dbReference type="Gene3D" id="1.10.10.10">
    <property type="entry name" value="Winged helix-like DNA-binding domain superfamily/Winged helix DNA-binding domain"/>
    <property type="match status" value="1"/>
</dbReference>
<dbReference type="GO" id="GO:0005737">
    <property type="term" value="C:cytoplasm"/>
    <property type="evidence" value="ECO:0007669"/>
    <property type="project" value="TreeGrafter"/>
</dbReference>
<keyword evidence="8" id="KW-0413">Isomerase</keyword>
<organism evidence="15 16">
    <name type="scientific">Kriegella aquimaris</name>
    <dbReference type="NCBI Taxonomy" id="192904"/>
    <lineage>
        <taxon>Bacteria</taxon>
        <taxon>Pseudomonadati</taxon>
        <taxon>Bacteroidota</taxon>
        <taxon>Flavobacteriia</taxon>
        <taxon>Flavobacteriales</taxon>
        <taxon>Flavobacteriaceae</taxon>
        <taxon>Kriegella</taxon>
    </lineage>
</organism>
<keyword evidence="3" id="KW-0547">Nucleotide-binding</keyword>
<dbReference type="EC" id="5.6.2.4" evidence="10"/>
<name>A0A1G9J9Y6_9FLAO</name>
<proteinExistence type="inferred from homology"/>
<dbReference type="GO" id="GO:0009378">
    <property type="term" value="F:four-way junction helicase activity"/>
    <property type="evidence" value="ECO:0007669"/>
    <property type="project" value="TreeGrafter"/>
</dbReference>
<evidence type="ECO:0000256" key="3">
    <source>
        <dbReference type="ARBA" id="ARBA00022741"/>
    </source>
</evidence>
<dbReference type="InterPro" id="IPR036388">
    <property type="entry name" value="WH-like_DNA-bd_sf"/>
</dbReference>
<dbReference type="CDD" id="cd17920">
    <property type="entry name" value="DEXHc_RecQ"/>
    <property type="match status" value="1"/>
</dbReference>
<dbReference type="GO" id="GO:0006281">
    <property type="term" value="P:DNA repair"/>
    <property type="evidence" value="ECO:0007669"/>
    <property type="project" value="TreeGrafter"/>
</dbReference>
<dbReference type="GO" id="GO:0016787">
    <property type="term" value="F:hydrolase activity"/>
    <property type="evidence" value="ECO:0007669"/>
    <property type="project" value="UniProtKB-KW"/>
</dbReference>
<dbReference type="InterPro" id="IPR004589">
    <property type="entry name" value="DNA_helicase_ATP-dep_RecQ"/>
</dbReference>
<keyword evidence="6" id="KW-0067">ATP-binding</keyword>
<keyword evidence="5 15" id="KW-0347">Helicase</keyword>
<reference evidence="15 16" key="1">
    <citation type="submission" date="2016-10" db="EMBL/GenBank/DDBJ databases">
        <authorList>
            <person name="de Groot N.N."/>
        </authorList>
    </citation>
    <scope>NUCLEOTIDE SEQUENCE [LARGE SCALE GENOMIC DNA]</scope>
    <source>
        <strain evidence="15 16">DSM 19886</strain>
    </source>
</reference>
<dbReference type="AlphaFoldDB" id="A0A1G9J9Y6"/>
<comment type="similarity">
    <text evidence="1">Belongs to the helicase family. RecQ subfamily.</text>
</comment>
<dbReference type="SUPFAM" id="SSF52540">
    <property type="entry name" value="P-loop containing nucleoside triphosphate hydrolases"/>
    <property type="match status" value="1"/>
</dbReference>
<sequence length="634" mass="72517">MLESPKEILRKYWGYSEFKGSQQKIIEAVLNRQDVLALLPTGGGKSLCFQIPAMAKEGICIVISPLIALIQNQVDSLRQRNIKAIALTGGIPFNELNNLLDNCVYGNYKFLYLSPERLHQEIVQERIQQMNVNLIAIDEAHCISQWGHDFRPAYLECSKLRELAPDAPIIALTATATEQVAKDIVSNLQFNNPLVFKDSFSRPNIAFAVIWSEDKHYRLKILCSKARSSVILYVRTRRLTQELANYLNQNHCSADYFHGGIDKKDKEKKLNAWLHNKVQIMVATNAFGMGIDKADVSLVIHYQVPDCIENYFQEAGRAGRNGEPAMAVLLTNKADESQVRNQYLSVLPDVPYLKEIYKRLNNYFQISYGEGYDEMYQLNFNNFCETYSLKILMTYNALRILDQNSVISLSESFSKRTTVRFVTTKDQLFSYLEKHKAIAPAIQTILRTYGGIFDYDTKINTSLLSKKAAMPEEKVQIVLKQLQDDNIIEYVAQQNDLSITFLVPREDDRTINVFAHKIKQQQQLKADKVEDMLAYTKNDNICRSKQLLTYFGENKETDCGICDVCVNRLKQENVTSKSISDDILALLEAKNQTSRELIAVLNHPEHAVLDVIKQLLANGIIKINTRNEYERYRA</sequence>
<dbReference type="GO" id="GO:0046872">
    <property type="term" value="F:metal ion binding"/>
    <property type="evidence" value="ECO:0007669"/>
    <property type="project" value="UniProtKB-KW"/>
</dbReference>
<keyword evidence="7" id="KW-0238">DNA-binding</keyword>
<dbReference type="PANTHER" id="PTHR13710:SF105">
    <property type="entry name" value="ATP-DEPENDENT DNA HELICASE Q1"/>
    <property type="match status" value="1"/>
</dbReference>
<dbReference type="InterPro" id="IPR027417">
    <property type="entry name" value="P-loop_NTPase"/>
</dbReference>
<evidence type="ECO:0000313" key="15">
    <source>
        <dbReference type="EMBL" id="SDL34016.1"/>
    </source>
</evidence>
<dbReference type="GO" id="GO:0003677">
    <property type="term" value="F:DNA binding"/>
    <property type="evidence" value="ECO:0007669"/>
    <property type="project" value="UniProtKB-KW"/>
</dbReference>
<dbReference type="STRING" id="192904.SAMN04488514_101457"/>
<dbReference type="NCBIfam" id="TIGR00614">
    <property type="entry name" value="recQ_fam"/>
    <property type="match status" value="1"/>
</dbReference>
<dbReference type="RefSeq" id="WP_089884834.1">
    <property type="nucleotide sequence ID" value="NZ_FNGV01000001.1"/>
</dbReference>
<dbReference type="FunFam" id="3.40.50.300:FF:001389">
    <property type="entry name" value="ATP-dependent DNA helicase RecQ"/>
    <property type="match status" value="1"/>
</dbReference>
<evidence type="ECO:0000259" key="14">
    <source>
        <dbReference type="PROSITE" id="PS51194"/>
    </source>
</evidence>
<dbReference type="GO" id="GO:0005524">
    <property type="term" value="F:ATP binding"/>
    <property type="evidence" value="ECO:0007669"/>
    <property type="project" value="UniProtKB-KW"/>
</dbReference>
<keyword evidence="4" id="KW-0378">Hydrolase</keyword>
<dbReference type="Pfam" id="PF16124">
    <property type="entry name" value="RecQ_Zn_bind"/>
    <property type="match status" value="1"/>
</dbReference>
<dbReference type="Pfam" id="PF00270">
    <property type="entry name" value="DEAD"/>
    <property type="match status" value="1"/>
</dbReference>
<dbReference type="Proteomes" id="UP000199440">
    <property type="component" value="Unassembled WGS sequence"/>
</dbReference>
<evidence type="ECO:0000256" key="9">
    <source>
        <dbReference type="ARBA" id="ARBA00034617"/>
    </source>
</evidence>
<accession>A0A1G9J9Y6</accession>
<evidence type="ECO:0000256" key="5">
    <source>
        <dbReference type="ARBA" id="ARBA00022806"/>
    </source>
</evidence>
<evidence type="ECO:0000256" key="7">
    <source>
        <dbReference type="ARBA" id="ARBA00023125"/>
    </source>
</evidence>
<dbReference type="GO" id="GO:0030894">
    <property type="term" value="C:replisome"/>
    <property type="evidence" value="ECO:0007669"/>
    <property type="project" value="TreeGrafter"/>
</dbReference>